<gene>
    <name evidence="2" type="ORF">B0H16DRAFT_1714038</name>
</gene>
<evidence type="ECO:0000313" key="2">
    <source>
        <dbReference type="EMBL" id="KAJ7773131.1"/>
    </source>
</evidence>
<dbReference type="GO" id="GO:0005737">
    <property type="term" value="C:cytoplasm"/>
    <property type="evidence" value="ECO:0007669"/>
    <property type="project" value="TreeGrafter"/>
</dbReference>
<dbReference type="GO" id="GO:0051256">
    <property type="term" value="P:mitotic spindle midzone assembly"/>
    <property type="evidence" value="ECO:0007669"/>
    <property type="project" value="TreeGrafter"/>
</dbReference>
<feature type="compositionally biased region" description="Polar residues" evidence="1">
    <location>
        <begin position="283"/>
        <end position="298"/>
    </location>
</feature>
<feature type="region of interest" description="Disordered" evidence="1">
    <location>
        <begin position="530"/>
        <end position="572"/>
    </location>
</feature>
<feature type="compositionally biased region" description="Polar residues" evidence="1">
    <location>
        <begin position="1"/>
        <end position="12"/>
    </location>
</feature>
<dbReference type="InterPro" id="IPR007145">
    <property type="entry name" value="MAP65_Ase1_PRC1"/>
</dbReference>
<protein>
    <submittedName>
        <fullName evidence="2">Uncharacterized protein</fullName>
    </submittedName>
</protein>
<evidence type="ECO:0000256" key="1">
    <source>
        <dbReference type="SAM" id="MobiDB-lite"/>
    </source>
</evidence>
<dbReference type="EMBL" id="JARKIB010000013">
    <property type="protein sequence ID" value="KAJ7773131.1"/>
    <property type="molecule type" value="Genomic_DNA"/>
</dbReference>
<proteinExistence type="predicted"/>
<comment type="caution">
    <text evidence="2">The sequence shown here is derived from an EMBL/GenBank/DDBJ whole genome shotgun (WGS) entry which is preliminary data.</text>
</comment>
<sequence length="608" mass="66162">MTEDNSSTTSASGILPKTQRRSPRIPSISGSLLQLPSGPLATDDRSRTCCPCLKTHLHASKSSQPTRLFRGLWTCGLWKRLGVAEADMDAFVETHRGSTEETVGEYEGELKRMLELMRERMGTFVGSAREEIDKGELMVGEEERMGWIPYFNDEHTEELLTIHEDEIRRLKEEKWMKTPLLASIKRYFDIYSSAAGSVTLDVCFLEQDLLASIPAWEHEAGRPFPVHGQSILHILMQTVSAANQENAWPNVHNNSGKRKPSPSGGPGGRATSVPPRTLPVRATASSPLSRAGKQQQQLPTPPNKHARTETTPSYGHGFSKPAVLGAHRGGNGVGDHGRSSPSKIPLSCTIPTGLPMPARGAPPPFGIFHLRAAGGGQDTCARLSPNDEVLEVDIVVGVLRPRNGHVLEHPEHAMTPWGTVQRAIDVLPDLPPPYEEEIEVLTGYPSRRDRERRAMNEARRAPYRHAYDARLGRSAEATVVHNAQHVSYTIYPAHILASLPRYEDLEGIQESGANGALEPGAAVAAADATQQNHTHAPEAAQGRNGTNLTNVEMSHGEADAESVAAADATQQDHTHALEAAQGRHGTNLSTNIEVTHGEDVAEPIYKTS</sequence>
<feature type="compositionally biased region" description="Low complexity" evidence="1">
    <location>
        <begin position="24"/>
        <end position="40"/>
    </location>
</feature>
<dbReference type="AlphaFoldDB" id="A0AAD7JW05"/>
<evidence type="ECO:0000313" key="3">
    <source>
        <dbReference type="Proteomes" id="UP001215598"/>
    </source>
</evidence>
<feature type="compositionally biased region" description="Polar residues" evidence="1">
    <location>
        <begin position="543"/>
        <end position="552"/>
    </location>
</feature>
<dbReference type="Pfam" id="PF03999">
    <property type="entry name" value="MAP65_ASE1"/>
    <property type="match status" value="1"/>
</dbReference>
<dbReference type="GO" id="GO:0008017">
    <property type="term" value="F:microtubule binding"/>
    <property type="evidence" value="ECO:0007669"/>
    <property type="project" value="InterPro"/>
</dbReference>
<name>A0AAD7JW05_9AGAR</name>
<feature type="region of interest" description="Disordered" evidence="1">
    <location>
        <begin position="1"/>
        <end position="41"/>
    </location>
</feature>
<dbReference type="Proteomes" id="UP001215598">
    <property type="component" value="Unassembled WGS sequence"/>
</dbReference>
<organism evidence="2 3">
    <name type="scientific">Mycena metata</name>
    <dbReference type="NCBI Taxonomy" id="1033252"/>
    <lineage>
        <taxon>Eukaryota</taxon>
        <taxon>Fungi</taxon>
        <taxon>Dikarya</taxon>
        <taxon>Basidiomycota</taxon>
        <taxon>Agaricomycotina</taxon>
        <taxon>Agaricomycetes</taxon>
        <taxon>Agaricomycetidae</taxon>
        <taxon>Agaricales</taxon>
        <taxon>Marasmiineae</taxon>
        <taxon>Mycenaceae</taxon>
        <taxon>Mycena</taxon>
    </lineage>
</organism>
<accession>A0AAD7JW05</accession>
<feature type="region of interest" description="Disordered" evidence="1">
    <location>
        <begin position="247"/>
        <end position="344"/>
    </location>
</feature>
<dbReference type="GO" id="GO:1990023">
    <property type="term" value="C:mitotic spindle midzone"/>
    <property type="evidence" value="ECO:0007669"/>
    <property type="project" value="TreeGrafter"/>
</dbReference>
<dbReference type="PANTHER" id="PTHR19321:SF41">
    <property type="entry name" value="FASCETTO-RELATED"/>
    <property type="match status" value="1"/>
</dbReference>
<keyword evidence="3" id="KW-1185">Reference proteome</keyword>
<reference evidence="2" key="1">
    <citation type="submission" date="2023-03" db="EMBL/GenBank/DDBJ databases">
        <title>Massive genome expansion in bonnet fungi (Mycena s.s.) driven by repeated elements and novel gene families across ecological guilds.</title>
        <authorList>
            <consortium name="Lawrence Berkeley National Laboratory"/>
            <person name="Harder C.B."/>
            <person name="Miyauchi S."/>
            <person name="Viragh M."/>
            <person name="Kuo A."/>
            <person name="Thoen E."/>
            <person name="Andreopoulos B."/>
            <person name="Lu D."/>
            <person name="Skrede I."/>
            <person name="Drula E."/>
            <person name="Henrissat B."/>
            <person name="Morin E."/>
            <person name="Kohler A."/>
            <person name="Barry K."/>
            <person name="LaButti K."/>
            <person name="Morin E."/>
            <person name="Salamov A."/>
            <person name="Lipzen A."/>
            <person name="Mereny Z."/>
            <person name="Hegedus B."/>
            <person name="Baldrian P."/>
            <person name="Stursova M."/>
            <person name="Weitz H."/>
            <person name="Taylor A."/>
            <person name="Grigoriev I.V."/>
            <person name="Nagy L.G."/>
            <person name="Martin F."/>
            <person name="Kauserud H."/>
        </authorList>
    </citation>
    <scope>NUCLEOTIDE SEQUENCE</scope>
    <source>
        <strain evidence="2">CBHHK182m</strain>
    </source>
</reference>
<dbReference type="PANTHER" id="PTHR19321">
    <property type="entry name" value="PROTEIN REGULATOR OF CYTOKINESIS 1 PRC1-RELATED"/>
    <property type="match status" value="1"/>
</dbReference>